<proteinExistence type="predicted"/>
<keyword evidence="1" id="KW-0812">Transmembrane</keyword>
<keyword evidence="1" id="KW-1133">Transmembrane helix</keyword>
<accession>A0A292PWN0</accession>
<protein>
    <submittedName>
        <fullName evidence="2">Uncharacterized protein</fullName>
    </submittedName>
</protein>
<feature type="transmembrane region" description="Helical" evidence="1">
    <location>
        <begin position="12"/>
        <end position="35"/>
    </location>
</feature>
<sequence length="140" mass="15434">MAKRNLSQPKSPFYILFRAFQFTLTLSLLSATVYLRWGYKIKGHFSGKQDASSSQEKSVITVSSFHQDQRGNTDEHDNPDNYAITNANILSPFIGLSILIGAIAGFSLIGKFLSDIDAWGTEAPIIYFYKAAFGAAIVAM</sequence>
<evidence type="ECO:0000313" key="3">
    <source>
        <dbReference type="Proteomes" id="UP001412239"/>
    </source>
</evidence>
<feature type="transmembrane region" description="Helical" evidence="1">
    <location>
        <begin position="89"/>
        <end position="109"/>
    </location>
</feature>
<dbReference type="Proteomes" id="UP001412239">
    <property type="component" value="Unassembled WGS sequence"/>
</dbReference>
<reference evidence="2" key="1">
    <citation type="submission" date="2015-10" db="EMBL/GenBank/DDBJ databases">
        <authorList>
            <person name="Regsiter A."/>
            <person name="william w."/>
        </authorList>
    </citation>
    <scope>NUCLEOTIDE SEQUENCE</scope>
    <source>
        <strain evidence="2">Montdore</strain>
    </source>
</reference>
<name>A0A292PWN0_9PEZI</name>
<evidence type="ECO:0000313" key="2">
    <source>
        <dbReference type="EMBL" id="CUS11966.1"/>
    </source>
</evidence>
<dbReference type="AlphaFoldDB" id="A0A292PWN0"/>
<evidence type="ECO:0000256" key="1">
    <source>
        <dbReference type="SAM" id="Phobius"/>
    </source>
</evidence>
<keyword evidence="3" id="KW-1185">Reference proteome</keyword>
<gene>
    <name evidence="2" type="ORF">GSTUAT00003880001</name>
</gene>
<dbReference type="EMBL" id="LN891007">
    <property type="protein sequence ID" value="CUS11966.1"/>
    <property type="molecule type" value="Genomic_DNA"/>
</dbReference>
<keyword evidence="1" id="KW-0472">Membrane</keyword>
<organism evidence="2 3">
    <name type="scientific">Tuber aestivum</name>
    <name type="common">summer truffle</name>
    <dbReference type="NCBI Taxonomy" id="59557"/>
    <lineage>
        <taxon>Eukaryota</taxon>
        <taxon>Fungi</taxon>
        <taxon>Dikarya</taxon>
        <taxon>Ascomycota</taxon>
        <taxon>Pezizomycotina</taxon>
        <taxon>Pezizomycetes</taxon>
        <taxon>Pezizales</taxon>
        <taxon>Tuberaceae</taxon>
        <taxon>Tuber</taxon>
    </lineage>
</organism>